<dbReference type="EMBL" id="FLOB01000001">
    <property type="protein sequence ID" value="SBS25022.1"/>
    <property type="molecule type" value="Genomic_DNA"/>
</dbReference>
<evidence type="ECO:0000313" key="1">
    <source>
        <dbReference type="EMBL" id="SBS25022.1"/>
    </source>
</evidence>
<proteinExistence type="predicted"/>
<dbReference type="AlphaFoldDB" id="A0A1A8T271"/>
<accession>A0A1A8T271</accession>
<organism evidence="1 2">
    <name type="scientific">Marinomonas spartinae</name>
    <dbReference type="NCBI Taxonomy" id="1792290"/>
    <lineage>
        <taxon>Bacteria</taxon>
        <taxon>Pseudomonadati</taxon>
        <taxon>Pseudomonadota</taxon>
        <taxon>Gammaproteobacteria</taxon>
        <taxon>Oceanospirillales</taxon>
        <taxon>Oceanospirillaceae</taxon>
        <taxon>Marinomonas</taxon>
    </lineage>
</organism>
<protein>
    <submittedName>
        <fullName evidence="1">Uncharacterized protein</fullName>
    </submittedName>
</protein>
<sequence>MENWEVMLIYVNEKGLFVGQKTAMLHVETE</sequence>
<gene>
    <name evidence="1" type="ORF">MSP8886_00145</name>
</gene>
<dbReference type="Proteomes" id="UP000092544">
    <property type="component" value="Unassembled WGS sequence"/>
</dbReference>
<keyword evidence="2" id="KW-1185">Reference proteome</keyword>
<evidence type="ECO:0000313" key="2">
    <source>
        <dbReference type="Proteomes" id="UP000092544"/>
    </source>
</evidence>
<name>A0A1A8T271_9GAMM</name>
<reference evidence="1 2" key="1">
    <citation type="submission" date="2016-06" db="EMBL/GenBank/DDBJ databases">
        <authorList>
            <person name="Kjaerup R.B."/>
            <person name="Dalgaard T.S."/>
            <person name="Juul-Madsen H.R."/>
        </authorList>
    </citation>
    <scope>NUCLEOTIDE SEQUENCE [LARGE SCALE GENOMIC DNA]</scope>
    <source>
        <strain evidence="1 2">CECT 8886</strain>
    </source>
</reference>